<feature type="domain" description="N-acetyltransferase" evidence="9">
    <location>
        <begin position="42"/>
        <end position="181"/>
    </location>
</feature>
<keyword evidence="7 8" id="KW-0012">Acyltransferase</keyword>
<dbReference type="Pfam" id="PF00583">
    <property type="entry name" value="Acetyltransf_1"/>
    <property type="match status" value="1"/>
</dbReference>
<evidence type="ECO:0000256" key="4">
    <source>
        <dbReference type="ARBA" id="ARBA00022679"/>
    </source>
</evidence>
<dbReference type="PANTHER" id="PTHR13355:SF11">
    <property type="entry name" value="GLUCOSAMINE 6-PHOSPHATE N-ACETYLTRANSFERASE"/>
    <property type="match status" value="1"/>
</dbReference>
<dbReference type="Gene3D" id="3.40.630.30">
    <property type="match status" value="1"/>
</dbReference>
<dbReference type="SUPFAM" id="SSF55729">
    <property type="entry name" value="Acyl-CoA N-acyltransferases (Nat)"/>
    <property type="match status" value="1"/>
</dbReference>
<dbReference type="PANTHER" id="PTHR13355">
    <property type="entry name" value="GLUCOSAMINE 6-PHOSPHATE N-ACETYLTRANSFERASE"/>
    <property type="match status" value="1"/>
</dbReference>
<dbReference type="AlphaFoldDB" id="A0AAD5X085"/>
<dbReference type="InterPro" id="IPR000182">
    <property type="entry name" value="GNAT_dom"/>
</dbReference>
<dbReference type="FunFam" id="3.40.630.30:FF:000048">
    <property type="entry name" value="Glucosamine 6-phosphate N-acetyltransferase"/>
    <property type="match status" value="1"/>
</dbReference>
<sequence length="181" mass="20390">MGSNTAADTPHPSNATDFQFPDDLISEEVQQALPPAHLVRPLHIDDHEKGFLPLLGQLSSVGNVTKEMFRERFHWLQQRNDTHYTLVIEDVDKGKVVGAGSLLLDHKFLHENGIAAHIEDIVVDEETRGKSLGKWIIKALVHIADERKAYKVILNCAQDKIGFYEKCGFKPKSTMMASYRT</sequence>
<dbReference type="EMBL" id="JADGJD010000669">
    <property type="protein sequence ID" value="KAJ3049260.1"/>
    <property type="molecule type" value="Genomic_DNA"/>
</dbReference>
<comment type="catalytic activity">
    <reaction evidence="8">
        <text>D-glucosamine 6-phosphate + acetyl-CoA = N-acetyl-D-glucosamine 6-phosphate + CoA + H(+)</text>
        <dbReference type="Rhea" id="RHEA:10292"/>
        <dbReference type="ChEBI" id="CHEBI:15378"/>
        <dbReference type="ChEBI" id="CHEBI:57287"/>
        <dbReference type="ChEBI" id="CHEBI:57288"/>
        <dbReference type="ChEBI" id="CHEBI:57513"/>
        <dbReference type="ChEBI" id="CHEBI:58725"/>
        <dbReference type="EC" id="2.3.1.4"/>
    </reaction>
</comment>
<comment type="similarity">
    <text evidence="8">Belongs to the acetyltransferase family. GNA1 subfamily.</text>
</comment>
<name>A0AAD5X085_9FUNG</name>
<keyword evidence="5" id="KW-0256">Endoplasmic reticulum</keyword>
<evidence type="ECO:0000256" key="3">
    <source>
        <dbReference type="ARBA" id="ARBA00011738"/>
    </source>
</evidence>
<keyword evidence="11" id="KW-1185">Reference proteome</keyword>
<evidence type="ECO:0000313" key="11">
    <source>
        <dbReference type="Proteomes" id="UP001212841"/>
    </source>
</evidence>
<protein>
    <recommendedName>
        <fullName evidence="8">Glucosamine 6-phosphate N-acetyltransferase</fullName>
        <ecNumber evidence="8">2.3.1.4</ecNumber>
    </recommendedName>
</protein>
<gene>
    <name evidence="10" type="primary">GNPNAT1</name>
    <name evidence="10" type="ORF">HK097_009720</name>
</gene>
<evidence type="ECO:0000256" key="7">
    <source>
        <dbReference type="ARBA" id="ARBA00023315"/>
    </source>
</evidence>
<dbReference type="EC" id="2.3.1.4" evidence="8"/>
<dbReference type="Proteomes" id="UP001212841">
    <property type="component" value="Unassembled WGS sequence"/>
</dbReference>
<evidence type="ECO:0000313" key="10">
    <source>
        <dbReference type="EMBL" id="KAJ3049260.1"/>
    </source>
</evidence>
<keyword evidence="4 8" id="KW-0808">Transferase</keyword>
<evidence type="ECO:0000256" key="2">
    <source>
        <dbReference type="ARBA" id="ARBA00004586"/>
    </source>
</evidence>
<evidence type="ECO:0000256" key="1">
    <source>
        <dbReference type="ARBA" id="ARBA00004184"/>
    </source>
</evidence>
<organism evidence="10 11">
    <name type="scientific">Rhizophlyctis rosea</name>
    <dbReference type="NCBI Taxonomy" id="64517"/>
    <lineage>
        <taxon>Eukaryota</taxon>
        <taxon>Fungi</taxon>
        <taxon>Fungi incertae sedis</taxon>
        <taxon>Chytridiomycota</taxon>
        <taxon>Chytridiomycota incertae sedis</taxon>
        <taxon>Chytridiomycetes</taxon>
        <taxon>Rhizophlyctidales</taxon>
        <taxon>Rhizophlyctidaceae</taxon>
        <taxon>Rhizophlyctis</taxon>
    </lineage>
</organism>
<evidence type="ECO:0000256" key="8">
    <source>
        <dbReference type="RuleBase" id="RU365086"/>
    </source>
</evidence>
<proteinExistence type="inferred from homology"/>
<evidence type="ECO:0000256" key="5">
    <source>
        <dbReference type="ARBA" id="ARBA00022824"/>
    </source>
</evidence>
<evidence type="ECO:0000259" key="9">
    <source>
        <dbReference type="PROSITE" id="PS51186"/>
    </source>
</evidence>
<dbReference type="GO" id="GO:0006048">
    <property type="term" value="P:UDP-N-acetylglucosamine biosynthetic process"/>
    <property type="evidence" value="ECO:0007669"/>
    <property type="project" value="UniProtKB-UniRule"/>
</dbReference>
<reference evidence="10" key="1">
    <citation type="submission" date="2020-05" db="EMBL/GenBank/DDBJ databases">
        <title>Phylogenomic resolution of chytrid fungi.</title>
        <authorList>
            <person name="Stajich J.E."/>
            <person name="Amses K."/>
            <person name="Simmons R."/>
            <person name="Seto K."/>
            <person name="Myers J."/>
            <person name="Bonds A."/>
            <person name="Quandt C.A."/>
            <person name="Barry K."/>
            <person name="Liu P."/>
            <person name="Grigoriev I."/>
            <person name="Longcore J.E."/>
            <person name="James T.Y."/>
        </authorList>
    </citation>
    <scope>NUCLEOTIDE SEQUENCE</scope>
    <source>
        <strain evidence="10">JEL0318</strain>
    </source>
</reference>
<keyword evidence="6" id="KW-0472">Membrane</keyword>
<comment type="subunit">
    <text evidence="3">Homodimer.</text>
</comment>
<dbReference type="InterPro" id="IPR016181">
    <property type="entry name" value="Acyl_CoA_acyltransferase"/>
</dbReference>
<dbReference type="CDD" id="cd04301">
    <property type="entry name" value="NAT_SF"/>
    <property type="match status" value="1"/>
</dbReference>
<dbReference type="GO" id="GO:0004343">
    <property type="term" value="F:glucosamine 6-phosphate N-acetyltransferase activity"/>
    <property type="evidence" value="ECO:0007669"/>
    <property type="project" value="UniProtKB-UniRule"/>
</dbReference>
<comment type="caution">
    <text evidence="10">The sequence shown here is derived from an EMBL/GenBank/DDBJ whole genome shotgun (WGS) entry which is preliminary data.</text>
</comment>
<dbReference type="GO" id="GO:0005789">
    <property type="term" value="C:endoplasmic reticulum membrane"/>
    <property type="evidence" value="ECO:0007669"/>
    <property type="project" value="UniProtKB-SubCell"/>
</dbReference>
<dbReference type="PROSITE" id="PS51186">
    <property type="entry name" value="GNAT"/>
    <property type="match status" value="1"/>
</dbReference>
<evidence type="ECO:0000256" key="6">
    <source>
        <dbReference type="ARBA" id="ARBA00023136"/>
    </source>
</evidence>
<accession>A0AAD5X085</accession>
<dbReference type="InterPro" id="IPR039143">
    <property type="entry name" value="GNPNAT1-like"/>
</dbReference>
<comment type="pathway">
    <text evidence="8">Nucleotide-sugar biosynthesis; UDP-N-acetyl-alpha-D-glucosamine biosynthesis; N-acetyl-alpha-D-glucosamine 1-phosphate from alpha-D-glucosamine 6-phosphate (route I): step 1/2.</text>
</comment>
<comment type="subcellular location">
    <subcellularLocation>
        <location evidence="1">Endomembrane system</location>
        <topology evidence="1">Peripheral membrane protein</topology>
    </subcellularLocation>
    <subcellularLocation>
        <location evidence="2">Endoplasmic reticulum membrane</location>
    </subcellularLocation>
</comment>